<feature type="compositionally biased region" description="Low complexity" evidence="1">
    <location>
        <begin position="322"/>
        <end position="346"/>
    </location>
</feature>
<feature type="region of interest" description="Disordered" evidence="1">
    <location>
        <begin position="91"/>
        <end position="138"/>
    </location>
</feature>
<protein>
    <submittedName>
        <fullName evidence="2">Uncharacterized protein</fullName>
    </submittedName>
</protein>
<feature type="region of interest" description="Disordered" evidence="1">
    <location>
        <begin position="385"/>
        <end position="412"/>
    </location>
</feature>
<feature type="region of interest" description="Disordered" evidence="1">
    <location>
        <begin position="1"/>
        <end position="28"/>
    </location>
</feature>
<organism evidence="2 3">
    <name type="scientific">Sporothrix epigloea</name>
    <dbReference type="NCBI Taxonomy" id="1892477"/>
    <lineage>
        <taxon>Eukaryota</taxon>
        <taxon>Fungi</taxon>
        <taxon>Dikarya</taxon>
        <taxon>Ascomycota</taxon>
        <taxon>Pezizomycotina</taxon>
        <taxon>Sordariomycetes</taxon>
        <taxon>Sordariomycetidae</taxon>
        <taxon>Ophiostomatales</taxon>
        <taxon>Ophiostomataceae</taxon>
        <taxon>Sporothrix</taxon>
    </lineage>
</organism>
<feature type="compositionally biased region" description="Acidic residues" evidence="1">
    <location>
        <begin position="91"/>
        <end position="102"/>
    </location>
</feature>
<feature type="compositionally biased region" description="Low complexity" evidence="1">
    <location>
        <begin position="236"/>
        <end position="274"/>
    </location>
</feature>
<evidence type="ECO:0000256" key="1">
    <source>
        <dbReference type="SAM" id="MobiDB-lite"/>
    </source>
</evidence>
<dbReference type="EMBL" id="CAWUON010000126">
    <property type="protein sequence ID" value="CAK7273952.1"/>
    <property type="molecule type" value="Genomic_DNA"/>
</dbReference>
<name>A0ABP0E0J9_9PEZI</name>
<feature type="region of interest" description="Disordered" evidence="1">
    <location>
        <begin position="181"/>
        <end position="349"/>
    </location>
</feature>
<sequence length="440" mass="46978">MEYHNLDLLGPGFTTEPSDYGEDDSGSEANYAATDGFYSRVSFNTFAALMGAGLSHASNYSDSDEFDDDEEVGSEFDDLVVDFADNNSAFLEDDQSDEDTDDGEHQSYHTAPNLTPVHGPLPLPITNQPVRNSSQEARRIAQYQSWRPTTSVAQLPLGLSAANEVSTTDTADNERDAVEFLGETDFSPPSILESRASSAHSSRVPKDGPSTAHRDGGVNPQAGGQTVDERSVPVSTNTFPFPLPAAPTAAAAASSSTNTIPSPRRLRSSSRPIIAAQGNGPEPALRASQTRKRRRSSEAGPSGTTLPPIADLIASVDDRSRNSSSQFVDSQSSSSSSGISNRVRASPPRKRTAQLIYEEMFGFDWDEDSSTQMVNLVNVDRPQAATQEGAEQSGASSQKDGKTTAQSAATESRTLVRLSAQQCVICMDNISNLTATHCGR</sequence>
<feature type="compositionally biased region" description="Polar residues" evidence="1">
    <location>
        <begin position="125"/>
        <end position="135"/>
    </location>
</feature>
<keyword evidence="3" id="KW-1185">Reference proteome</keyword>
<comment type="caution">
    <text evidence="2">The sequence shown here is derived from an EMBL/GenBank/DDBJ whole genome shotgun (WGS) entry which is preliminary data.</text>
</comment>
<reference evidence="2 3" key="1">
    <citation type="submission" date="2024-01" db="EMBL/GenBank/DDBJ databases">
        <authorList>
            <person name="Allen C."/>
            <person name="Tagirdzhanova G."/>
        </authorList>
    </citation>
    <scope>NUCLEOTIDE SEQUENCE [LARGE SCALE GENOMIC DNA]</scope>
    <source>
        <strain evidence="2 3">CBS 119000</strain>
    </source>
</reference>
<dbReference type="Proteomes" id="UP001642502">
    <property type="component" value="Unassembled WGS sequence"/>
</dbReference>
<evidence type="ECO:0000313" key="2">
    <source>
        <dbReference type="EMBL" id="CAK7273952.1"/>
    </source>
</evidence>
<evidence type="ECO:0000313" key="3">
    <source>
        <dbReference type="Proteomes" id="UP001642502"/>
    </source>
</evidence>
<proteinExistence type="predicted"/>
<gene>
    <name evidence="2" type="ORF">SEPCBS119000_005921</name>
</gene>
<accession>A0ABP0E0J9</accession>